<sequence>MSLETESPLDYVKIMQNRDTFKDNDVLVDIQYTDGCETKFKLTNRNTTTFDRPCQQRYLLKTPASHTHYDTTKTGFGFRTCNMPFPTNIDWYKEKLTQRPTARLRYTCMTGAENSAMTTTSTTFACRAPRHCRGHKVNLPGGRPAKESSSHSLTGLATVGLASRYQSVSRTIKIIHVVPSPALSEHLGSPWTLDAGILFGASMRIVGVISGQTQGSAKKQLVGVLEALLLAGKTIP</sequence>
<evidence type="ECO:0000313" key="2">
    <source>
        <dbReference type="Proteomes" id="UP001283361"/>
    </source>
</evidence>
<reference evidence="1" key="1">
    <citation type="journal article" date="2023" name="G3 (Bethesda)">
        <title>A reference genome for the long-term kleptoplast-retaining sea slug Elysia crispata morphotype clarki.</title>
        <authorList>
            <person name="Eastman K.E."/>
            <person name="Pendleton A.L."/>
            <person name="Shaikh M.A."/>
            <person name="Suttiyut T."/>
            <person name="Ogas R."/>
            <person name="Tomko P."/>
            <person name="Gavelis G."/>
            <person name="Widhalm J.R."/>
            <person name="Wisecaver J.H."/>
        </authorList>
    </citation>
    <scope>NUCLEOTIDE SEQUENCE</scope>
    <source>
        <strain evidence="1">ECLA1</strain>
    </source>
</reference>
<evidence type="ECO:0000313" key="1">
    <source>
        <dbReference type="EMBL" id="KAK3766567.1"/>
    </source>
</evidence>
<accession>A0AAE0ZBX9</accession>
<protein>
    <submittedName>
        <fullName evidence="1">Uncharacterized protein</fullName>
    </submittedName>
</protein>
<gene>
    <name evidence="1" type="ORF">RRG08_042348</name>
</gene>
<dbReference type="EMBL" id="JAWDGP010004208">
    <property type="protein sequence ID" value="KAK3766567.1"/>
    <property type="molecule type" value="Genomic_DNA"/>
</dbReference>
<name>A0AAE0ZBX9_9GAST</name>
<dbReference type="AlphaFoldDB" id="A0AAE0ZBX9"/>
<proteinExistence type="predicted"/>
<comment type="caution">
    <text evidence="1">The sequence shown here is derived from an EMBL/GenBank/DDBJ whole genome shotgun (WGS) entry which is preliminary data.</text>
</comment>
<dbReference type="Proteomes" id="UP001283361">
    <property type="component" value="Unassembled WGS sequence"/>
</dbReference>
<keyword evidence="2" id="KW-1185">Reference proteome</keyword>
<organism evidence="1 2">
    <name type="scientific">Elysia crispata</name>
    <name type="common">lettuce slug</name>
    <dbReference type="NCBI Taxonomy" id="231223"/>
    <lineage>
        <taxon>Eukaryota</taxon>
        <taxon>Metazoa</taxon>
        <taxon>Spiralia</taxon>
        <taxon>Lophotrochozoa</taxon>
        <taxon>Mollusca</taxon>
        <taxon>Gastropoda</taxon>
        <taxon>Heterobranchia</taxon>
        <taxon>Euthyneura</taxon>
        <taxon>Panpulmonata</taxon>
        <taxon>Sacoglossa</taxon>
        <taxon>Placobranchoidea</taxon>
        <taxon>Plakobranchidae</taxon>
        <taxon>Elysia</taxon>
    </lineage>
</organism>